<dbReference type="EMBL" id="CP000575">
    <property type="protein sequence ID" value="ABN69974.1"/>
    <property type="molecule type" value="Genomic_DNA"/>
</dbReference>
<sequence>MFLKNCRVPIIYFTENGVYNLSIISNAECYISGLHTDIPDTIAEYIRKKYLVIETMLSKINYLASQVLIITELLQSNNDIFYLLPKQ</sequence>
<protein>
    <submittedName>
        <fullName evidence="1">Uncharacterized protein</fullName>
    </submittedName>
</protein>
<organism evidence="1 2">
    <name type="scientific">Staphylothermus marinus (strain ATCC 43588 / DSM 3639 / JCM 9404 / F1)</name>
    <dbReference type="NCBI Taxonomy" id="399550"/>
    <lineage>
        <taxon>Archaea</taxon>
        <taxon>Thermoproteota</taxon>
        <taxon>Thermoprotei</taxon>
        <taxon>Desulfurococcales</taxon>
        <taxon>Desulfurococcaceae</taxon>
        <taxon>Staphylothermus</taxon>
    </lineage>
</organism>
<evidence type="ECO:0000313" key="1">
    <source>
        <dbReference type="EMBL" id="ABN69974.1"/>
    </source>
</evidence>
<evidence type="ECO:0000313" key="2">
    <source>
        <dbReference type="Proteomes" id="UP000000254"/>
    </source>
</evidence>
<proteinExistence type="predicted"/>
<dbReference type="eggNOG" id="arCOG12422">
    <property type="taxonomic scope" value="Archaea"/>
</dbReference>
<keyword evidence="2" id="KW-1185">Reference proteome</keyword>
<reference evidence="1 2" key="2">
    <citation type="journal article" date="2009" name="Stand. Genomic Sci.">
        <title>Complete genome sequence of Staphylothermus marinus Stetter and Fiala 1986 type strain F1.</title>
        <authorList>
            <person name="Anderson I.J."/>
            <person name="Sun H."/>
            <person name="Lapidus A."/>
            <person name="Copeland A."/>
            <person name="Glavina Del Rio T."/>
            <person name="Tice H."/>
            <person name="Dalin E."/>
            <person name="Lucas S."/>
            <person name="Barry K."/>
            <person name="Land M."/>
            <person name="Richardson P."/>
            <person name="Huber H."/>
            <person name="Kyrpides N.C."/>
        </authorList>
    </citation>
    <scope>NUCLEOTIDE SEQUENCE [LARGE SCALE GENOMIC DNA]</scope>
    <source>
        <strain evidence="2">ATCC 43588 / DSM 3639 / JCM 9404 / F1</strain>
    </source>
</reference>
<dbReference type="STRING" id="399550.Smar_0874"/>
<dbReference type="AlphaFoldDB" id="A3DMW4"/>
<gene>
    <name evidence="1" type="ordered locus">Smar_0874</name>
</gene>
<dbReference type="HOGENOM" id="CLU_2476168_0_0_2"/>
<accession>A3DMW4</accession>
<name>A3DMW4_STAMF</name>
<dbReference type="Proteomes" id="UP000000254">
    <property type="component" value="Chromosome"/>
</dbReference>
<reference evidence="2" key="1">
    <citation type="journal article" date="2009" name="BMC Genomics">
        <title>The complete genome sequence of Staphylothermus marinus reveals differences in sulfur metabolism among heterotrophic Crenarchaeota.</title>
        <authorList>
            <person name="Anderson I.J."/>
            <person name="Dharmarajan L."/>
            <person name="Rodriguez J."/>
            <person name="Hooper S."/>
            <person name="Porat I."/>
            <person name="Ulrich L.E."/>
            <person name="Elkins J.G."/>
            <person name="Mavromatis K."/>
            <person name="Sun H."/>
            <person name="Land M."/>
            <person name="Lapidus A."/>
            <person name="Lucas S."/>
            <person name="Barry K."/>
            <person name="Huber H."/>
            <person name="Zhulin I.B."/>
            <person name="Whitman W.B."/>
            <person name="Mukhopadhyay B."/>
            <person name="Woese C."/>
            <person name="Bristow J."/>
            <person name="Kyrpides N."/>
        </authorList>
    </citation>
    <scope>NUCLEOTIDE SEQUENCE [LARGE SCALE GENOMIC DNA]</scope>
    <source>
        <strain evidence="2">ATCC 43588 / DSM 3639 / JCM 9404 / F1</strain>
    </source>
</reference>
<dbReference type="KEGG" id="smr:Smar_0874"/>